<organism evidence="3 4">
    <name type="scientific">Cellulomonas avistercoris</name>
    <dbReference type="NCBI Taxonomy" id="2762242"/>
    <lineage>
        <taxon>Bacteria</taxon>
        <taxon>Bacillati</taxon>
        <taxon>Actinomycetota</taxon>
        <taxon>Actinomycetes</taxon>
        <taxon>Micrococcales</taxon>
        <taxon>Cellulomonadaceae</taxon>
        <taxon>Cellulomonas</taxon>
    </lineage>
</organism>
<name>A0ABR8QCS2_9CELL</name>
<dbReference type="Pfam" id="PF00501">
    <property type="entry name" value="AMP-binding"/>
    <property type="match status" value="1"/>
</dbReference>
<dbReference type="PANTHER" id="PTHR43767">
    <property type="entry name" value="LONG-CHAIN-FATTY-ACID--COA LIGASE"/>
    <property type="match status" value="1"/>
</dbReference>
<proteinExistence type="predicted"/>
<accession>A0ABR8QCS2</accession>
<dbReference type="InterPro" id="IPR000873">
    <property type="entry name" value="AMP-dep_synth/lig_dom"/>
</dbReference>
<comment type="caution">
    <text evidence="3">The sequence shown here is derived from an EMBL/GenBank/DDBJ whole genome shotgun (WGS) entry which is preliminary data.</text>
</comment>
<sequence>MTPHDPTTDGGRAAVWPQPVLDLLARDPDRPVFEDGDRVVGAGETTDAVARVVAGLRAAGVGPGVGVALDLGVSPEAFAATLASFAVGARVCGLPAGLAPAQRAALLARADITLVVDDERLAHLMASPPAASVVAAGRPDDVARVTWTSGTSGRPKGCVQTYASMTGAWAPHPEQWPPAVAALAPRLQRYLVVGPLSSQVVLEYAVLTLAAGGVLVAARPPGFPDAIVRHRATASVITVGRLHQLVRAQREHPADLSTLRALLVSGSPLAPSRLAEALDVLGPVVFHGYGQTETGMIAMATPAEMLADPAALASVGRPPAAVEVQVRDGELRVRTPSQASAYWGDPQETAEVFVDGWVRTRDLGELDEDGWLHLRGRARDVVIVDAQLVHAGAVERVLAQDPAVAEAYVAARPDDDTGEAVHAWVVPAHGSVPDVDALRERVARALGDVAVPRSVTLVDGVPLTPAGKPDKSALPAPVLVAPLGAQRPPTP</sequence>
<dbReference type="InterPro" id="IPR050237">
    <property type="entry name" value="ATP-dep_AMP-bd_enzyme"/>
</dbReference>
<dbReference type="InterPro" id="IPR042099">
    <property type="entry name" value="ANL_N_sf"/>
</dbReference>
<dbReference type="PANTHER" id="PTHR43767:SF1">
    <property type="entry name" value="NONRIBOSOMAL PEPTIDE SYNTHASE PES1 (EUROFUNG)-RELATED"/>
    <property type="match status" value="1"/>
</dbReference>
<reference evidence="3 4" key="1">
    <citation type="submission" date="2020-08" db="EMBL/GenBank/DDBJ databases">
        <title>A Genomic Blueprint of the Chicken Gut Microbiome.</title>
        <authorList>
            <person name="Gilroy R."/>
            <person name="Ravi A."/>
            <person name="Getino M."/>
            <person name="Pursley I."/>
            <person name="Horton D.L."/>
            <person name="Alikhan N.-F."/>
            <person name="Baker D."/>
            <person name="Gharbi K."/>
            <person name="Hall N."/>
            <person name="Watson M."/>
            <person name="Adriaenssens E.M."/>
            <person name="Foster-Nyarko E."/>
            <person name="Jarju S."/>
            <person name="Secka A."/>
            <person name="Antonio M."/>
            <person name="Oren A."/>
            <person name="Chaudhuri R."/>
            <person name="La Ragione R.M."/>
            <person name="Hildebrand F."/>
            <person name="Pallen M.J."/>
        </authorList>
    </citation>
    <scope>NUCLEOTIDE SEQUENCE [LARGE SCALE GENOMIC DNA]</scope>
    <source>
        <strain evidence="3 4">Sa3CUA2</strain>
    </source>
</reference>
<dbReference type="Proteomes" id="UP000604241">
    <property type="component" value="Unassembled WGS sequence"/>
</dbReference>
<dbReference type="Pfam" id="PF13193">
    <property type="entry name" value="AMP-binding_C"/>
    <property type="match status" value="1"/>
</dbReference>
<evidence type="ECO:0000259" key="1">
    <source>
        <dbReference type="Pfam" id="PF00501"/>
    </source>
</evidence>
<dbReference type="RefSeq" id="WP_191782138.1">
    <property type="nucleotide sequence ID" value="NZ_JACSQV010000005.1"/>
</dbReference>
<dbReference type="Gene3D" id="3.30.300.30">
    <property type="match status" value="1"/>
</dbReference>
<dbReference type="SUPFAM" id="SSF56801">
    <property type="entry name" value="Acetyl-CoA synthetase-like"/>
    <property type="match status" value="1"/>
</dbReference>
<dbReference type="InterPro" id="IPR045851">
    <property type="entry name" value="AMP-bd_C_sf"/>
</dbReference>
<dbReference type="Gene3D" id="3.40.50.12780">
    <property type="entry name" value="N-terminal domain of ligase-like"/>
    <property type="match status" value="1"/>
</dbReference>
<dbReference type="PROSITE" id="PS00455">
    <property type="entry name" value="AMP_BINDING"/>
    <property type="match status" value="1"/>
</dbReference>
<feature type="domain" description="AMP-dependent synthetase/ligase" evidence="1">
    <location>
        <begin position="25"/>
        <end position="343"/>
    </location>
</feature>
<evidence type="ECO:0000259" key="2">
    <source>
        <dbReference type="Pfam" id="PF13193"/>
    </source>
</evidence>
<protein>
    <submittedName>
        <fullName evidence="3">AMP-binding protein</fullName>
    </submittedName>
</protein>
<dbReference type="InterPro" id="IPR025110">
    <property type="entry name" value="AMP-bd_C"/>
</dbReference>
<dbReference type="InterPro" id="IPR020845">
    <property type="entry name" value="AMP-binding_CS"/>
</dbReference>
<evidence type="ECO:0000313" key="4">
    <source>
        <dbReference type="Proteomes" id="UP000604241"/>
    </source>
</evidence>
<keyword evidence="4" id="KW-1185">Reference proteome</keyword>
<evidence type="ECO:0000313" key="3">
    <source>
        <dbReference type="EMBL" id="MBD7918214.1"/>
    </source>
</evidence>
<dbReference type="EMBL" id="JACSQV010000005">
    <property type="protein sequence ID" value="MBD7918214.1"/>
    <property type="molecule type" value="Genomic_DNA"/>
</dbReference>
<gene>
    <name evidence="3" type="ORF">H9657_07985</name>
</gene>
<feature type="domain" description="AMP-binding enzyme C-terminal" evidence="2">
    <location>
        <begin position="394"/>
        <end position="468"/>
    </location>
</feature>